<gene>
    <name evidence="1" type="ORF">QF035_010224</name>
</gene>
<organism evidence="1 2">
    <name type="scientific">Streptomyces umbrinus</name>
    <dbReference type="NCBI Taxonomy" id="67370"/>
    <lineage>
        <taxon>Bacteria</taxon>
        <taxon>Bacillati</taxon>
        <taxon>Actinomycetota</taxon>
        <taxon>Actinomycetes</taxon>
        <taxon>Kitasatosporales</taxon>
        <taxon>Streptomycetaceae</taxon>
        <taxon>Streptomyces</taxon>
        <taxon>Streptomyces phaeochromogenes group</taxon>
    </lineage>
</organism>
<name>A0ABU0TA07_9ACTN</name>
<accession>A0ABU0TA07</accession>
<dbReference type="Proteomes" id="UP001230328">
    <property type="component" value="Unassembled WGS sequence"/>
</dbReference>
<proteinExistence type="predicted"/>
<protein>
    <submittedName>
        <fullName evidence="1">Uncharacterized protein</fullName>
    </submittedName>
</protein>
<evidence type="ECO:0000313" key="2">
    <source>
        <dbReference type="Proteomes" id="UP001230328"/>
    </source>
</evidence>
<keyword evidence="2" id="KW-1185">Reference proteome</keyword>
<reference evidence="1 2" key="1">
    <citation type="submission" date="2023-07" db="EMBL/GenBank/DDBJ databases">
        <title>Comparative genomics of wheat-associated soil bacteria to identify genetic determinants of phenazine resistance.</title>
        <authorList>
            <person name="Mouncey N."/>
        </authorList>
    </citation>
    <scope>NUCLEOTIDE SEQUENCE [LARGE SCALE GENOMIC DNA]</scope>
    <source>
        <strain evidence="1 2">V2I4</strain>
    </source>
</reference>
<evidence type="ECO:0000313" key="1">
    <source>
        <dbReference type="EMBL" id="MDQ1032642.1"/>
    </source>
</evidence>
<sequence>MSKEPFAVAGHGYLHRSDIGQDGLGAFAVAGVVTVLAGRVVLGIAEVVGDLALQGGLQQPLRQRLQQPTLAGQLQTLGLGPAHQLVDQLVVHSLCRTASTGAWDPDRFSLVMEPHQADRRSETARGEFTLPMQTGVLRVRRL</sequence>
<comment type="caution">
    <text evidence="1">The sequence shown here is derived from an EMBL/GenBank/DDBJ whole genome shotgun (WGS) entry which is preliminary data.</text>
</comment>
<dbReference type="EMBL" id="JAUSZI010000002">
    <property type="protein sequence ID" value="MDQ1032642.1"/>
    <property type="molecule type" value="Genomic_DNA"/>
</dbReference>